<evidence type="ECO:0000259" key="9">
    <source>
        <dbReference type="Pfam" id="PF00520"/>
    </source>
</evidence>
<dbReference type="Pfam" id="PF00520">
    <property type="entry name" value="Ion_trans"/>
    <property type="match status" value="1"/>
</dbReference>
<reference evidence="10" key="1">
    <citation type="submission" date="2016-05" db="EMBL/GenBank/DDBJ databases">
        <authorList>
            <person name="Lavstsen T."/>
            <person name="Jespersen J.S."/>
        </authorList>
    </citation>
    <scope>NUCLEOTIDE SEQUENCE</scope>
    <source>
        <tissue evidence="10">Brain</tissue>
    </source>
</reference>
<evidence type="ECO:0000256" key="4">
    <source>
        <dbReference type="ARBA" id="ARBA00022989"/>
    </source>
</evidence>
<evidence type="ECO:0000256" key="5">
    <source>
        <dbReference type="ARBA" id="ARBA00023043"/>
    </source>
</evidence>
<dbReference type="PANTHER" id="PTHR10582">
    <property type="entry name" value="TRANSIENT RECEPTOR POTENTIAL ION CHANNEL PROTEIN"/>
    <property type="match status" value="1"/>
</dbReference>
<feature type="transmembrane region" description="Helical" evidence="8">
    <location>
        <begin position="303"/>
        <end position="322"/>
    </location>
</feature>
<dbReference type="EMBL" id="HADY01012868">
    <property type="protein sequence ID" value="SBP51353.1"/>
    <property type="molecule type" value="Transcribed_RNA"/>
</dbReference>
<evidence type="ECO:0000256" key="6">
    <source>
        <dbReference type="ARBA" id="ARBA00023136"/>
    </source>
</evidence>
<feature type="transmembrane region" description="Helical" evidence="8">
    <location>
        <begin position="343"/>
        <end position="365"/>
    </location>
</feature>
<sequence>MDSNLSLSRPESDGEDSSEFTRERVFKAASQGNKSELIGLLDFLLANHKQLTSSDFIDETNGKTALLKALLNIKDGKNEAVEHGSKRGFYFGELPLSLAACTNQLETVCFLMENPHRNADVTDRDSQGNTVLHTLVIIADSKAENTEMAAKIYDEILIRHFKLQKHTGVQLELIENHQGLTPLKLAAKLGKIGMFRHMLTREFMDEEARPLSRKFTEWVYGPVHSSLYDMSSIDTDENNSVLEIIVFGSQIPNRPEMLRIEPLRSLLRDKWERFASKLFRMSFLQAALLLLSAVLYFCGQKEYVGLLVLSLALAWMNVLYFTRGSRQLGMYNVMMQRMILSDLLHFLCVYSVLLFGFSAAVVTLLDDSSKVKNVTLAGGGRAEAESSKCDKPSYHDIRFTTLELFKFTIGMGDLQFTNHVQYKEVFYILLISYITLTYILMLNMLIALMGNTVQKISDQSETIWNLRRAITILDMERSVPKWLRSTLHSRASEIVCFGTNQDKCRRFVRVTERNWKKWRSDLSVKLKEDPANQMMKVRMDEEDIADRLLVSTAENLHRLIVKRADVLLEVLGGLHQLVFLQWWNIIMILEVHLTIRDQTDQTGLDSSKFRSSADVT</sequence>
<dbReference type="GO" id="GO:0098703">
    <property type="term" value="P:calcium ion import across plasma membrane"/>
    <property type="evidence" value="ECO:0007669"/>
    <property type="project" value="TreeGrafter"/>
</dbReference>
<keyword evidence="3" id="KW-0677">Repeat</keyword>
<dbReference type="AlphaFoldDB" id="A0A1A8A9J5"/>
<organism evidence="10">
    <name type="scientific">Nothobranchius furzeri</name>
    <name type="common">Turquoise killifish</name>
    <dbReference type="NCBI Taxonomy" id="105023"/>
    <lineage>
        <taxon>Eukaryota</taxon>
        <taxon>Metazoa</taxon>
        <taxon>Chordata</taxon>
        <taxon>Craniata</taxon>
        <taxon>Vertebrata</taxon>
        <taxon>Euteleostomi</taxon>
        <taxon>Actinopterygii</taxon>
        <taxon>Neopterygii</taxon>
        <taxon>Teleostei</taxon>
        <taxon>Neoteleostei</taxon>
        <taxon>Acanthomorphata</taxon>
        <taxon>Ovalentaria</taxon>
        <taxon>Atherinomorphae</taxon>
        <taxon>Cyprinodontiformes</taxon>
        <taxon>Nothobranchiidae</taxon>
        <taxon>Nothobranchius</taxon>
    </lineage>
</organism>
<evidence type="ECO:0000256" key="7">
    <source>
        <dbReference type="SAM" id="MobiDB-lite"/>
    </source>
</evidence>
<evidence type="ECO:0000256" key="8">
    <source>
        <dbReference type="SAM" id="Phobius"/>
    </source>
</evidence>
<keyword evidence="2 8" id="KW-0812">Transmembrane</keyword>
<feature type="region of interest" description="Disordered" evidence="7">
    <location>
        <begin position="1"/>
        <end position="21"/>
    </location>
</feature>
<comment type="subcellular location">
    <subcellularLocation>
        <location evidence="1">Membrane</location>
        <topology evidence="1">Multi-pass membrane protein</topology>
    </subcellularLocation>
</comment>
<gene>
    <name evidence="10" type="primary">Nfu_g_1_019227</name>
</gene>
<accession>A0A1A8A9J5</accession>
<dbReference type="SUPFAM" id="SSF48403">
    <property type="entry name" value="Ankyrin repeat"/>
    <property type="match status" value="1"/>
</dbReference>
<evidence type="ECO:0000313" key="10">
    <source>
        <dbReference type="EMBL" id="SBP51353.1"/>
    </source>
</evidence>
<reference evidence="10" key="2">
    <citation type="submission" date="2016-06" db="EMBL/GenBank/DDBJ databases">
        <title>The genome of a short-lived fish provides insights into sex chromosome evolution and the genetic control of aging.</title>
        <authorList>
            <person name="Reichwald K."/>
            <person name="Felder M."/>
            <person name="Petzold A."/>
            <person name="Koch P."/>
            <person name="Groth M."/>
            <person name="Platzer M."/>
        </authorList>
    </citation>
    <scope>NUCLEOTIDE SEQUENCE</scope>
    <source>
        <tissue evidence="10">Brain</tissue>
    </source>
</reference>
<dbReference type="PRINTS" id="PR01768">
    <property type="entry name" value="TRPVRECEPTOR"/>
</dbReference>
<keyword evidence="5" id="KW-0040">ANK repeat</keyword>
<feature type="non-terminal residue" evidence="10">
    <location>
        <position position="616"/>
    </location>
</feature>
<evidence type="ECO:0000256" key="3">
    <source>
        <dbReference type="ARBA" id="ARBA00022737"/>
    </source>
</evidence>
<dbReference type="InterPro" id="IPR008347">
    <property type="entry name" value="TrpV1-4"/>
</dbReference>
<proteinExistence type="predicted"/>
<feature type="domain" description="Ion transport" evidence="9">
    <location>
        <begin position="242"/>
        <end position="460"/>
    </location>
</feature>
<dbReference type="PANTHER" id="PTHR10582:SF5">
    <property type="entry name" value="TRANSIENT RECEPTOR POTENTIAL CATION CHANNEL SUBFAMILY V MEMBER 2"/>
    <property type="match status" value="1"/>
</dbReference>
<evidence type="ECO:0000256" key="1">
    <source>
        <dbReference type="ARBA" id="ARBA00004141"/>
    </source>
</evidence>
<feature type="transmembrane region" description="Helical" evidence="8">
    <location>
        <begin position="278"/>
        <end position="297"/>
    </location>
</feature>
<dbReference type="GO" id="GO:0005262">
    <property type="term" value="F:calcium channel activity"/>
    <property type="evidence" value="ECO:0007669"/>
    <property type="project" value="TreeGrafter"/>
</dbReference>
<keyword evidence="4 8" id="KW-1133">Transmembrane helix</keyword>
<dbReference type="GO" id="GO:0005886">
    <property type="term" value="C:plasma membrane"/>
    <property type="evidence" value="ECO:0007669"/>
    <property type="project" value="TreeGrafter"/>
</dbReference>
<keyword evidence="6 8" id="KW-0472">Membrane</keyword>
<dbReference type="InterPro" id="IPR005821">
    <property type="entry name" value="Ion_trans_dom"/>
</dbReference>
<dbReference type="Gene3D" id="1.25.40.20">
    <property type="entry name" value="Ankyrin repeat-containing domain"/>
    <property type="match status" value="2"/>
</dbReference>
<dbReference type="InterPro" id="IPR024862">
    <property type="entry name" value="TRPV"/>
</dbReference>
<dbReference type="InterPro" id="IPR036770">
    <property type="entry name" value="Ankyrin_rpt-contain_sf"/>
</dbReference>
<name>A0A1A8A9J5_NOTFU</name>
<feature type="transmembrane region" description="Helical" evidence="8">
    <location>
        <begin position="425"/>
        <end position="448"/>
    </location>
</feature>
<evidence type="ECO:0000256" key="2">
    <source>
        <dbReference type="ARBA" id="ARBA00022692"/>
    </source>
</evidence>
<protein>
    <recommendedName>
        <fullName evidence="9">Ion transport domain-containing protein</fullName>
    </recommendedName>
</protein>